<keyword evidence="6" id="KW-1003">Cell membrane</keyword>
<keyword evidence="8 11" id="KW-1133">Transmembrane helix</keyword>
<evidence type="ECO:0000256" key="7">
    <source>
        <dbReference type="ARBA" id="ARBA00022692"/>
    </source>
</evidence>
<comment type="similarity">
    <text evidence="2">Belongs to the ABC-4 integral membrane protein family. HrtB subfamily.</text>
</comment>
<feature type="transmembrane region" description="Helical" evidence="11">
    <location>
        <begin position="282"/>
        <end position="309"/>
    </location>
</feature>
<feature type="transmembrane region" description="Helical" evidence="11">
    <location>
        <begin position="329"/>
        <end position="349"/>
    </location>
</feature>
<keyword evidence="14" id="KW-1185">Reference proteome</keyword>
<evidence type="ECO:0000256" key="9">
    <source>
        <dbReference type="ARBA" id="ARBA00023136"/>
    </source>
</evidence>
<gene>
    <name evidence="13" type="ORF">JOC83_001910</name>
</gene>
<evidence type="ECO:0000256" key="5">
    <source>
        <dbReference type="ARBA" id="ARBA00022448"/>
    </source>
</evidence>
<dbReference type="PANTHER" id="PTHR43738">
    <property type="entry name" value="ABC TRANSPORTER, MEMBRANE PROTEIN"/>
    <property type="match status" value="1"/>
</dbReference>
<evidence type="ECO:0000256" key="4">
    <source>
        <dbReference type="ARBA" id="ARBA00016962"/>
    </source>
</evidence>
<feature type="transmembrane region" description="Helical" evidence="11">
    <location>
        <begin position="240"/>
        <end position="261"/>
    </location>
</feature>
<feature type="domain" description="ABC3 transporter permease C-terminal" evidence="12">
    <location>
        <begin position="242"/>
        <end position="352"/>
    </location>
</feature>
<proteinExistence type="inferred from homology"/>
<protein>
    <recommendedName>
        <fullName evidence="4">Putative hemin transport system permease protein HrtB</fullName>
    </recommendedName>
</protein>
<comment type="subcellular location">
    <subcellularLocation>
        <location evidence="1">Cell membrane</location>
        <topology evidence="1">Multi-pass membrane protein</topology>
    </subcellularLocation>
</comment>
<dbReference type="PANTHER" id="PTHR43738:SF1">
    <property type="entry name" value="HEMIN TRANSPORT SYSTEM PERMEASE PROTEIN HRTB-RELATED"/>
    <property type="match status" value="1"/>
</dbReference>
<comment type="function">
    <text evidence="10">Part of the ABC transporter complex hrt involved in hemin import. Responsible for the translocation of the substrate across the membrane.</text>
</comment>
<dbReference type="EMBL" id="JAFBFC010000003">
    <property type="protein sequence ID" value="MBM7703063.1"/>
    <property type="molecule type" value="Genomic_DNA"/>
</dbReference>
<keyword evidence="7 11" id="KW-0812">Transmembrane</keyword>
<comment type="caution">
    <text evidence="13">The sequence shown here is derived from an EMBL/GenBank/DDBJ whole genome shotgun (WGS) entry which is preliminary data.</text>
</comment>
<comment type="subunit">
    <text evidence="3">The complex is composed of two ATP-binding proteins (HrtA), two transmembrane proteins (HrtB) and a solute-binding protein.</text>
</comment>
<organism evidence="13 14">
    <name type="scientific">Priestia iocasae</name>
    <dbReference type="NCBI Taxonomy" id="2291674"/>
    <lineage>
        <taxon>Bacteria</taxon>
        <taxon>Bacillati</taxon>
        <taxon>Bacillota</taxon>
        <taxon>Bacilli</taxon>
        <taxon>Bacillales</taxon>
        <taxon>Bacillaceae</taxon>
        <taxon>Priestia</taxon>
    </lineage>
</organism>
<dbReference type="Proteomes" id="UP000809829">
    <property type="component" value="Unassembled WGS sequence"/>
</dbReference>
<evidence type="ECO:0000313" key="13">
    <source>
        <dbReference type="EMBL" id="MBM7703063.1"/>
    </source>
</evidence>
<keyword evidence="5" id="KW-0813">Transport</keyword>
<evidence type="ECO:0000259" key="12">
    <source>
        <dbReference type="Pfam" id="PF02687"/>
    </source>
</evidence>
<sequence>MVALAFKEMRFFKLKYLLIGFILFFIALLVFMINGLANGLSADNASSIQTMSAQAFYMNEDASARLDRSAFTKEQKEQITKLSTIDPLGVQMVSLEFNQSKIDMTLMGIEFDSFLHPEVTEGKPLSKHHSHAVVVEEKLKEEGVNIGDTFYEEQANMTLKVVGFTKGQTYSHTPVAFINVNGWEDIMAAKGHVFYNAFVTHDNEPLVKEGIDSQLGDGDWIEQDQVIQNIPGYSAEQTSLYMMLSFLIVIAVFVLGAFFYIMTIQKMNQFGILKALGAKNSYLISLTMVQVVLVSVASIGLALICTQFIQEVLPTGIPFMLNTSMMIKLSGVLFLVSLFGSLLSSYNIVQADPLTAMGRAES</sequence>
<dbReference type="InterPro" id="IPR003838">
    <property type="entry name" value="ABC3_permease_C"/>
</dbReference>
<evidence type="ECO:0000313" key="14">
    <source>
        <dbReference type="Proteomes" id="UP000809829"/>
    </source>
</evidence>
<dbReference type="Pfam" id="PF02687">
    <property type="entry name" value="FtsX"/>
    <property type="match status" value="1"/>
</dbReference>
<evidence type="ECO:0000256" key="6">
    <source>
        <dbReference type="ARBA" id="ARBA00022475"/>
    </source>
</evidence>
<evidence type="ECO:0000256" key="8">
    <source>
        <dbReference type="ARBA" id="ARBA00022989"/>
    </source>
</evidence>
<evidence type="ECO:0000256" key="1">
    <source>
        <dbReference type="ARBA" id="ARBA00004651"/>
    </source>
</evidence>
<name>A0ABS2QU94_9BACI</name>
<evidence type="ECO:0000256" key="3">
    <source>
        <dbReference type="ARBA" id="ARBA00011131"/>
    </source>
</evidence>
<reference evidence="13 14" key="1">
    <citation type="submission" date="2021-01" db="EMBL/GenBank/DDBJ databases">
        <title>Genomic Encyclopedia of Type Strains, Phase IV (KMG-IV): sequencing the most valuable type-strain genomes for metagenomic binning, comparative biology and taxonomic classification.</title>
        <authorList>
            <person name="Goeker M."/>
        </authorList>
    </citation>
    <scope>NUCLEOTIDE SEQUENCE [LARGE SCALE GENOMIC DNA]</scope>
    <source>
        <strain evidence="13 14">DSM 104297</strain>
    </source>
</reference>
<dbReference type="RefSeq" id="WP_205186544.1">
    <property type="nucleotide sequence ID" value="NZ_JAFBFC010000003.1"/>
</dbReference>
<dbReference type="InterPro" id="IPR051125">
    <property type="entry name" value="ABC-4/HrtB_transporter"/>
</dbReference>
<keyword evidence="9 11" id="KW-0472">Membrane</keyword>
<evidence type="ECO:0000256" key="2">
    <source>
        <dbReference type="ARBA" id="ARBA00008697"/>
    </source>
</evidence>
<accession>A0ABS2QU94</accession>
<evidence type="ECO:0000256" key="10">
    <source>
        <dbReference type="ARBA" id="ARBA00024973"/>
    </source>
</evidence>
<evidence type="ECO:0000256" key="11">
    <source>
        <dbReference type="SAM" id="Phobius"/>
    </source>
</evidence>